<keyword evidence="3" id="KW-0255">Endonuclease</keyword>
<dbReference type="Proteomes" id="UP000093281">
    <property type="component" value="Unassembled WGS sequence"/>
</dbReference>
<evidence type="ECO:0000313" key="2">
    <source>
        <dbReference type="EMBL" id="OCL98379.1"/>
    </source>
</evidence>
<dbReference type="EMBL" id="LCUJ01000006">
    <property type="protein sequence ID" value="OCL98379.1"/>
    <property type="molecule type" value="Genomic_DNA"/>
</dbReference>
<dbReference type="RefSeq" id="WP_066186835.1">
    <property type="nucleotide sequence ID" value="NZ_LCUJ01000006.1"/>
</dbReference>
<dbReference type="Gene3D" id="1.10.30.50">
    <property type="match status" value="1"/>
</dbReference>
<dbReference type="GO" id="GO:0008270">
    <property type="term" value="F:zinc ion binding"/>
    <property type="evidence" value="ECO:0007669"/>
    <property type="project" value="InterPro"/>
</dbReference>
<reference evidence="4" key="2">
    <citation type="submission" date="2015-05" db="EMBL/GenBank/DDBJ databases">
        <authorList>
            <person name="Rovetto F."/>
            <person name="Cocolin L."/>
            <person name="Illeghems K."/>
            <person name="Van Nieuwerburgh F."/>
            <person name="Houf K."/>
        </authorList>
    </citation>
    <scope>NUCLEOTIDE SEQUENCE [LARGE SCALE GENOMIC DNA]</scope>
    <source>
        <strain evidence="4">DU22</strain>
    </source>
</reference>
<reference evidence="3 5" key="3">
    <citation type="submission" date="2019-05" db="EMBL/GenBank/DDBJ databases">
        <title>Arcobacter cibarius and Arcobacter thereius providing challenges in identification an antibiotic susceptibility and Quinolone resistance.</title>
        <authorList>
            <person name="Busch A."/>
            <person name="Hanel I."/>
            <person name="Hotzel H."/>
            <person name="Tomaso H."/>
        </authorList>
    </citation>
    <scope>NUCLEOTIDE SEQUENCE [LARGE SCALE GENOMIC DNA]</scope>
    <source>
        <strain evidence="3 5">17CS1191_2</strain>
    </source>
</reference>
<evidence type="ECO:0000313" key="4">
    <source>
        <dbReference type="Proteomes" id="UP000093281"/>
    </source>
</evidence>
<dbReference type="InterPro" id="IPR003615">
    <property type="entry name" value="HNH_nuc"/>
</dbReference>
<accession>A0A1C0B5R4</accession>
<dbReference type="Proteomes" id="UP000308001">
    <property type="component" value="Unassembled WGS sequence"/>
</dbReference>
<keyword evidence="3" id="KW-0378">Hydrolase</keyword>
<evidence type="ECO:0000313" key="3">
    <source>
        <dbReference type="EMBL" id="TLS71013.1"/>
    </source>
</evidence>
<feature type="domain" description="HNH nuclease" evidence="1">
    <location>
        <begin position="110"/>
        <end position="164"/>
    </location>
</feature>
<proteinExistence type="predicted"/>
<reference evidence="2" key="1">
    <citation type="submission" date="2015-05" db="EMBL/GenBank/DDBJ databases">
        <authorList>
            <person name="Wang D.B."/>
            <person name="Wang M."/>
        </authorList>
    </citation>
    <scope>NUCLEOTIDE SEQUENCE [LARGE SCALE GENOMIC DNA]</scope>
    <source>
        <strain evidence="2">DU22</strain>
    </source>
</reference>
<dbReference type="Pfam" id="PF01844">
    <property type="entry name" value="HNH"/>
    <property type="match status" value="1"/>
</dbReference>
<evidence type="ECO:0000313" key="5">
    <source>
        <dbReference type="Proteomes" id="UP000308001"/>
    </source>
</evidence>
<dbReference type="STRING" id="544718.AAX25_01537"/>
<sequence length="190" mass="22256">MLNFFKELFSNKDKLDEKSLKNLGAFIGLVDVHLKREHPYMKFDCSACKDIDKTEDIKLMKSIIIEESIKQFVNFEYIKTTQKEVKKEILWSDYAVNSLPSQKKPIDFLRRKEIIFLRDKQICNRCGNSIEKLNQAYTTFIKDIELGGGYNVENLALLCVNCNQVISNQDKKSYKDILLPLRDKLYNLLD</sequence>
<dbReference type="SMART" id="SM00507">
    <property type="entry name" value="HNHc"/>
    <property type="match status" value="1"/>
</dbReference>
<dbReference type="PATRIC" id="fig|544718.51.peg.1591"/>
<dbReference type="CDD" id="cd00085">
    <property type="entry name" value="HNHc"/>
    <property type="match status" value="1"/>
</dbReference>
<dbReference type="GO" id="GO:0003676">
    <property type="term" value="F:nucleic acid binding"/>
    <property type="evidence" value="ECO:0007669"/>
    <property type="project" value="InterPro"/>
</dbReference>
<comment type="caution">
    <text evidence="2">The sequence shown here is derived from an EMBL/GenBank/DDBJ whole genome shotgun (WGS) entry which is preliminary data.</text>
</comment>
<dbReference type="InterPro" id="IPR002711">
    <property type="entry name" value="HNH"/>
</dbReference>
<gene>
    <name evidence="2" type="ORF">AAX29_01618</name>
    <name evidence="3" type="ORF">FE246_08590</name>
</gene>
<evidence type="ECO:0000259" key="1">
    <source>
        <dbReference type="SMART" id="SM00507"/>
    </source>
</evidence>
<dbReference type="AlphaFoldDB" id="A0A1C0B5R4"/>
<organism evidence="2 4">
    <name type="scientific">Aliarcobacter thereius</name>
    <dbReference type="NCBI Taxonomy" id="544718"/>
    <lineage>
        <taxon>Bacteria</taxon>
        <taxon>Pseudomonadati</taxon>
        <taxon>Campylobacterota</taxon>
        <taxon>Epsilonproteobacteria</taxon>
        <taxon>Campylobacterales</taxon>
        <taxon>Arcobacteraceae</taxon>
        <taxon>Aliarcobacter</taxon>
    </lineage>
</organism>
<dbReference type="OrthoDB" id="9802901at2"/>
<keyword evidence="3" id="KW-0540">Nuclease</keyword>
<protein>
    <submittedName>
        <fullName evidence="3">HNH endonuclease</fullName>
    </submittedName>
</protein>
<dbReference type="GO" id="GO:0004519">
    <property type="term" value="F:endonuclease activity"/>
    <property type="evidence" value="ECO:0007669"/>
    <property type="project" value="UniProtKB-KW"/>
</dbReference>
<dbReference type="EMBL" id="VBUF01000005">
    <property type="protein sequence ID" value="TLS71013.1"/>
    <property type="molecule type" value="Genomic_DNA"/>
</dbReference>
<name>A0A1C0B5R4_9BACT</name>